<feature type="region of interest" description="Disordered" evidence="1">
    <location>
        <begin position="1"/>
        <end position="43"/>
    </location>
</feature>
<protein>
    <submittedName>
        <fullName evidence="2">Uncharacterized protein</fullName>
    </submittedName>
</protein>
<sequence length="108" mass="12358">METPNRRITRSKTASPGRETIPESNTSSHQRITFSTPTKDVKTKETTKIKACKIDSIKKLKKNLKQKTYIPQIFRTIQNFNAFEGVWFAANSVNSLDKHSMRTQTIVS</sequence>
<dbReference type="EMBL" id="JBFOLJ010000008">
    <property type="protein sequence ID" value="KAL2515355.1"/>
    <property type="molecule type" value="Genomic_DNA"/>
</dbReference>
<evidence type="ECO:0000256" key="1">
    <source>
        <dbReference type="SAM" id="MobiDB-lite"/>
    </source>
</evidence>
<evidence type="ECO:0000313" key="2">
    <source>
        <dbReference type="EMBL" id="KAL2515355.1"/>
    </source>
</evidence>
<gene>
    <name evidence="2" type="ORF">Fot_29326</name>
</gene>
<accession>A0ABD1TRK5</accession>
<proteinExistence type="predicted"/>
<organism evidence="2 3">
    <name type="scientific">Forsythia ovata</name>
    <dbReference type="NCBI Taxonomy" id="205694"/>
    <lineage>
        <taxon>Eukaryota</taxon>
        <taxon>Viridiplantae</taxon>
        <taxon>Streptophyta</taxon>
        <taxon>Embryophyta</taxon>
        <taxon>Tracheophyta</taxon>
        <taxon>Spermatophyta</taxon>
        <taxon>Magnoliopsida</taxon>
        <taxon>eudicotyledons</taxon>
        <taxon>Gunneridae</taxon>
        <taxon>Pentapetalae</taxon>
        <taxon>asterids</taxon>
        <taxon>lamiids</taxon>
        <taxon>Lamiales</taxon>
        <taxon>Oleaceae</taxon>
        <taxon>Forsythieae</taxon>
        <taxon>Forsythia</taxon>
    </lineage>
</organism>
<feature type="compositionally biased region" description="Polar residues" evidence="1">
    <location>
        <begin position="22"/>
        <end position="38"/>
    </location>
</feature>
<comment type="caution">
    <text evidence="2">The sequence shown here is derived from an EMBL/GenBank/DDBJ whole genome shotgun (WGS) entry which is preliminary data.</text>
</comment>
<reference evidence="3" key="1">
    <citation type="submission" date="2024-07" db="EMBL/GenBank/DDBJ databases">
        <title>Two chromosome-level genome assemblies of Korean endemic species Abeliophyllum distichum and Forsythia ovata (Oleaceae).</title>
        <authorList>
            <person name="Jang H."/>
        </authorList>
    </citation>
    <scope>NUCLEOTIDE SEQUENCE [LARGE SCALE GENOMIC DNA]</scope>
</reference>
<evidence type="ECO:0000313" key="3">
    <source>
        <dbReference type="Proteomes" id="UP001604277"/>
    </source>
</evidence>
<dbReference type="Proteomes" id="UP001604277">
    <property type="component" value="Unassembled WGS sequence"/>
</dbReference>
<keyword evidence="3" id="KW-1185">Reference proteome</keyword>
<name>A0ABD1TRK5_9LAMI</name>
<dbReference type="AlphaFoldDB" id="A0ABD1TRK5"/>